<name>A0ABV4IKK0_9BURK</name>
<dbReference type="Proteomes" id="UP001567350">
    <property type="component" value="Unassembled WGS sequence"/>
</dbReference>
<dbReference type="RefSeq" id="WP_370894167.1">
    <property type="nucleotide sequence ID" value="NZ_JBGJLR010000027.1"/>
</dbReference>
<gene>
    <name evidence="1" type="ORF">ACBP88_16225</name>
</gene>
<proteinExistence type="predicted"/>
<reference evidence="1 2" key="1">
    <citation type="submission" date="2024-08" db="EMBL/GenBank/DDBJ databases">
        <authorList>
            <person name="Feng Z."/>
            <person name="Ronholm J."/>
        </authorList>
    </citation>
    <scope>NUCLEOTIDE SEQUENCE [LARGE SCALE GENOMIC DNA]</scope>
    <source>
        <strain evidence="1 2">4-AB0-8</strain>
    </source>
</reference>
<dbReference type="EMBL" id="JBGJLR010000027">
    <property type="protein sequence ID" value="MEZ2740967.1"/>
    <property type="molecule type" value="Genomic_DNA"/>
</dbReference>
<keyword evidence="2" id="KW-1185">Reference proteome</keyword>
<evidence type="ECO:0000313" key="1">
    <source>
        <dbReference type="EMBL" id="MEZ2740967.1"/>
    </source>
</evidence>
<evidence type="ECO:0000313" key="2">
    <source>
        <dbReference type="Proteomes" id="UP001567350"/>
    </source>
</evidence>
<sequence length="185" mass="21061">MSACSTASNSPAEKQHGPAVVYLDFDGVLHHHNVLWSAKRGPYLDASAQDVLFQHAELLLGLLRPYPDIRIVLSTSWVLKYGCYGAARRLPAELRDRVIGATFHTKMDRTTFEDAFRGMQVWGDVYRRCPRDWLAIDDDYLQWPAWCRQNLVRTHPEKGINVLETLDEIRAGLERISAINSEALP</sequence>
<accession>A0ABV4IKK0</accession>
<organism evidence="1 2">
    <name type="scientific">Comamonas jiangduensis</name>
    <dbReference type="NCBI Taxonomy" id="1194168"/>
    <lineage>
        <taxon>Bacteria</taxon>
        <taxon>Pseudomonadati</taxon>
        <taxon>Pseudomonadota</taxon>
        <taxon>Betaproteobacteria</taxon>
        <taxon>Burkholderiales</taxon>
        <taxon>Comamonadaceae</taxon>
        <taxon>Comamonas</taxon>
    </lineage>
</organism>
<dbReference type="Pfam" id="PF18143">
    <property type="entry name" value="HAD_SAK_2"/>
    <property type="match status" value="1"/>
</dbReference>
<comment type="caution">
    <text evidence="1">The sequence shown here is derived from an EMBL/GenBank/DDBJ whole genome shotgun (WGS) entry which is preliminary data.</text>
</comment>
<protein>
    <submittedName>
        <fullName evidence="1">HAD domain-containing protein</fullName>
    </submittedName>
</protein>